<dbReference type="EMBL" id="WQMT02000005">
    <property type="protein sequence ID" value="KAG9222617.1"/>
    <property type="molecule type" value="Genomic_DNA"/>
</dbReference>
<dbReference type="Proteomes" id="UP000824881">
    <property type="component" value="Unassembled WGS sequence"/>
</dbReference>
<protein>
    <submittedName>
        <fullName evidence="1">Uncharacterized protein</fullName>
    </submittedName>
</protein>
<name>A0ACB7IWP1_PLECO</name>
<reference evidence="1 2" key="1">
    <citation type="journal article" date="2021" name="Appl. Environ. Microbiol.">
        <title>Genetic linkage and physical mapping for an oyster mushroom Pleurotus cornucopiae and QTL analysis for the trait cap color.</title>
        <authorList>
            <person name="Zhang Y."/>
            <person name="Gao W."/>
            <person name="Sonnenberg A."/>
            <person name="Chen Q."/>
            <person name="Zhang J."/>
            <person name="Huang C."/>
        </authorList>
    </citation>
    <scope>NUCLEOTIDE SEQUENCE [LARGE SCALE GENOMIC DNA]</scope>
    <source>
        <strain evidence="1">CCMSSC00406</strain>
    </source>
</reference>
<accession>A0ACB7IWP1</accession>
<comment type="caution">
    <text evidence="1">The sequence shown here is derived from an EMBL/GenBank/DDBJ whole genome shotgun (WGS) entry which is preliminary data.</text>
</comment>
<evidence type="ECO:0000313" key="1">
    <source>
        <dbReference type="EMBL" id="KAG9222617.1"/>
    </source>
</evidence>
<keyword evidence="2" id="KW-1185">Reference proteome</keyword>
<sequence length="682" mass="74145">MHSSNERTTLTQRLEILLSSSSSSSRSSIDNVDAPEQRTSQPTTTKQSPMALTRALPSLRLPSSISTTIVTETTFMSFGIDRFFSKSPKRTIHEELPHEDDARIQGPSPSAPVLRWLGDWPAPKKKNRHNRSHSDIPAPRSSPSPSSSAPSTPGTPPPNLAALQEALSESLPKFPPIARLPESFRPASTITRPPPFFDNLTRSTLPTASLFPPPSESDQSVDIPPLANPNDLPPVVLNSPPKGSSLNSLRRLSLREREPSGHSQSGSLLSKSSPPTRPASPTGWWWFQPQNKGDVDALLEEEDRAHTLQQERSHLSRKYRTPKNPLVFCHGLLGFDSVKLGPAIAPLEVTHWRGIKEVLEANGAEVLITRVPATSSPIERAKVLEEKISQTYPGRSVHLIGHSMGGIDCRYLTSRLKHRKFDVLSVTTIASPHRGSSFADHFLSTVGTRMPSVLSLLDLLPNGGGDGKAFECLTIEAMRKFNEETPDVPGVKYFSWGATYNPGFIDTWKYPHSVVLEKEGPNDGLVSIESAKWGTYLGTLEDVNHLDLVGWINTARYKWAEIVGKEIKFRPATFYLAVADMLAGEVEGQPKLAGQEEGPSGAGGSAAGKGAVVKDTLEQEGKQGIEEGAGKDASGGPSCSGIEHSGENALSPSTSRNTNEDESNTQVESRRTSGDHDKRPER</sequence>
<organism evidence="1 2">
    <name type="scientific">Pleurotus cornucopiae</name>
    <name type="common">Cornucopia mushroom</name>
    <dbReference type="NCBI Taxonomy" id="5321"/>
    <lineage>
        <taxon>Eukaryota</taxon>
        <taxon>Fungi</taxon>
        <taxon>Dikarya</taxon>
        <taxon>Basidiomycota</taxon>
        <taxon>Agaricomycotina</taxon>
        <taxon>Agaricomycetes</taxon>
        <taxon>Agaricomycetidae</taxon>
        <taxon>Agaricales</taxon>
        <taxon>Pleurotineae</taxon>
        <taxon>Pleurotaceae</taxon>
        <taxon>Pleurotus</taxon>
    </lineage>
</organism>
<evidence type="ECO:0000313" key="2">
    <source>
        <dbReference type="Proteomes" id="UP000824881"/>
    </source>
</evidence>
<gene>
    <name evidence="1" type="ORF">CCMSSC00406_0004531</name>
</gene>
<proteinExistence type="predicted"/>